<keyword evidence="2" id="KW-1185">Reference proteome</keyword>
<evidence type="ECO:0000313" key="1">
    <source>
        <dbReference type="EMBL" id="KAI4321620.1"/>
    </source>
</evidence>
<reference evidence="2" key="1">
    <citation type="journal article" date="2023" name="Front. Plant Sci.">
        <title>Chromosomal-level genome assembly of Melastoma candidum provides insights into trichome evolution.</title>
        <authorList>
            <person name="Zhong Y."/>
            <person name="Wu W."/>
            <person name="Sun C."/>
            <person name="Zou P."/>
            <person name="Liu Y."/>
            <person name="Dai S."/>
            <person name="Zhou R."/>
        </authorList>
    </citation>
    <scope>NUCLEOTIDE SEQUENCE [LARGE SCALE GENOMIC DNA]</scope>
</reference>
<dbReference type="Proteomes" id="UP001057402">
    <property type="component" value="Chromosome 10"/>
</dbReference>
<protein>
    <submittedName>
        <fullName evidence="1">Uncharacterized protein</fullName>
    </submittedName>
</protein>
<evidence type="ECO:0000313" key="2">
    <source>
        <dbReference type="Proteomes" id="UP001057402"/>
    </source>
</evidence>
<name>A0ACB9MFF0_9MYRT</name>
<proteinExistence type="predicted"/>
<sequence>MGASTGGMNCLDCGNQAKKQCAHMRCRTCCKSRGFECETHVKSTWVPAAKRREKQQMQLQIQHRGRSSGFHMDLVPRSSSSPSKRHREIIPNSFTQGLEVAGTFPEEVNTTALLRCVRLSGTAEVPGGRRGIRVPSRSEHRGDTSSRGSSTTRGGINGGHHGPTLQQLSPRRELLWRQRG</sequence>
<organism evidence="1 2">
    <name type="scientific">Melastoma candidum</name>
    <dbReference type="NCBI Taxonomy" id="119954"/>
    <lineage>
        <taxon>Eukaryota</taxon>
        <taxon>Viridiplantae</taxon>
        <taxon>Streptophyta</taxon>
        <taxon>Embryophyta</taxon>
        <taxon>Tracheophyta</taxon>
        <taxon>Spermatophyta</taxon>
        <taxon>Magnoliopsida</taxon>
        <taxon>eudicotyledons</taxon>
        <taxon>Gunneridae</taxon>
        <taxon>Pentapetalae</taxon>
        <taxon>rosids</taxon>
        <taxon>malvids</taxon>
        <taxon>Myrtales</taxon>
        <taxon>Melastomataceae</taxon>
        <taxon>Melastomatoideae</taxon>
        <taxon>Melastomateae</taxon>
        <taxon>Melastoma</taxon>
    </lineage>
</organism>
<dbReference type="EMBL" id="CM042889">
    <property type="protein sequence ID" value="KAI4321620.1"/>
    <property type="molecule type" value="Genomic_DNA"/>
</dbReference>
<comment type="caution">
    <text evidence="1">The sequence shown here is derived from an EMBL/GenBank/DDBJ whole genome shotgun (WGS) entry which is preliminary data.</text>
</comment>
<accession>A0ACB9MFF0</accession>
<gene>
    <name evidence="1" type="ORF">MLD38_034983</name>
</gene>